<dbReference type="Gene3D" id="1.40.20.10">
    <property type="entry name" value="CHAD domain"/>
    <property type="match status" value="1"/>
</dbReference>
<dbReference type="InterPro" id="IPR007899">
    <property type="entry name" value="CHAD_dom"/>
</dbReference>
<dbReference type="AlphaFoldDB" id="A0A7V8VGL1"/>
<keyword evidence="3" id="KW-1185">Reference proteome</keyword>
<sequence length="318" mass="36214">MAEGKWIEGLTATMPVSAAAHKVLSIRLAVVRHYLPLAAERPEDDIEHVHQLRVSTRRAGAALRVFRDVLPNRPRRRVRRLLRRLRRAAGQARDWDVFLLNLPQARALQTAASRPAADFLLGYGLGQRHAAQLLLVQAAEQEGADLNTAADELLEALEQPRDNDDPPLRSFALEQFHPLFTDFHQGVLADPAQPAELHQLRISGKRLRYALEIFIPCFPEWFQQQLYPAVEELQELLGTLQDAVVGSERLKDLAAHLRRHFPHYWPRLRPGLDGRIRSLRAQIPALRKAFQKWRSRWLDLAEQVHEVLPALTASAARS</sequence>
<feature type="domain" description="CHAD" evidence="1">
    <location>
        <begin position="13"/>
        <end position="298"/>
    </location>
</feature>
<dbReference type="SMART" id="SM00880">
    <property type="entry name" value="CHAD"/>
    <property type="match status" value="1"/>
</dbReference>
<evidence type="ECO:0000259" key="1">
    <source>
        <dbReference type="PROSITE" id="PS51708"/>
    </source>
</evidence>
<dbReference type="InterPro" id="IPR038186">
    <property type="entry name" value="CHAD_dom_sf"/>
</dbReference>
<organism evidence="2 3">
    <name type="scientific">Thermogemmata fonticola</name>
    <dbReference type="NCBI Taxonomy" id="2755323"/>
    <lineage>
        <taxon>Bacteria</taxon>
        <taxon>Pseudomonadati</taxon>
        <taxon>Planctomycetota</taxon>
        <taxon>Planctomycetia</taxon>
        <taxon>Gemmatales</taxon>
        <taxon>Gemmataceae</taxon>
        <taxon>Thermogemmata</taxon>
    </lineage>
</organism>
<proteinExistence type="predicted"/>
<dbReference type="RefSeq" id="WP_194539410.1">
    <property type="nucleotide sequence ID" value="NZ_JACEFB010000015.1"/>
</dbReference>
<reference evidence="2 3" key="1">
    <citation type="submission" date="2020-07" db="EMBL/GenBank/DDBJ databases">
        <title>Thermogemmata thermophila gen. nov., sp. nov., a novel moderate thermophilic planctomycete from a Kamchatka hot spring.</title>
        <authorList>
            <person name="Elcheninov A.G."/>
            <person name="Podosokorskaya O.A."/>
            <person name="Kovaleva O.L."/>
            <person name="Novikov A."/>
            <person name="Bonch-Osmolovskaya E.A."/>
            <person name="Toshchakov S.V."/>
            <person name="Kublanov I.V."/>
        </authorList>
    </citation>
    <scope>NUCLEOTIDE SEQUENCE [LARGE SCALE GENOMIC DNA]</scope>
    <source>
        <strain evidence="2 3">2918</strain>
    </source>
</reference>
<evidence type="ECO:0000313" key="3">
    <source>
        <dbReference type="Proteomes" id="UP000542342"/>
    </source>
</evidence>
<dbReference type="Pfam" id="PF05235">
    <property type="entry name" value="CHAD"/>
    <property type="match status" value="1"/>
</dbReference>
<protein>
    <submittedName>
        <fullName evidence="2">CHAD domain-containing protein</fullName>
    </submittedName>
</protein>
<dbReference type="PANTHER" id="PTHR39339:SF1">
    <property type="entry name" value="CHAD DOMAIN-CONTAINING PROTEIN"/>
    <property type="match status" value="1"/>
</dbReference>
<evidence type="ECO:0000313" key="2">
    <source>
        <dbReference type="EMBL" id="MBA2227546.1"/>
    </source>
</evidence>
<name>A0A7V8VGL1_9BACT</name>
<gene>
    <name evidence="2" type="ORF">H0921_15405</name>
</gene>
<dbReference type="EMBL" id="JACEFB010000015">
    <property type="protein sequence ID" value="MBA2227546.1"/>
    <property type="molecule type" value="Genomic_DNA"/>
</dbReference>
<accession>A0A7V8VGL1</accession>
<dbReference type="Proteomes" id="UP000542342">
    <property type="component" value="Unassembled WGS sequence"/>
</dbReference>
<comment type="caution">
    <text evidence="2">The sequence shown here is derived from an EMBL/GenBank/DDBJ whole genome shotgun (WGS) entry which is preliminary data.</text>
</comment>
<dbReference type="PROSITE" id="PS51708">
    <property type="entry name" value="CHAD"/>
    <property type="match status" value="1"/>
</dbReference>
<dbReference type="PANTHER" id="PTHR39339">
    <property type="entry name" value="SLR1444 PROTEIN"/>
    <property type="match status" value="1"/>
</dbReference>